<dbReference type="InterPro" id="IPR013693">
    <property type="entry name" value="SpoIID/LytB_N"/>
</dbReference>
<sequence>MEGALSRNAMRIVVAVLLGAFVAVSAPTTALAAPLKGYEALQVSSSGSGKLTLAPGETKDFTITFKNIGTASWANMGPGYVSVYTYGPKYRASLFQDLSWKSSTQPSVMREQTARAGETGTISFKLKAPKVTGEYQETFNLAAEDVAWIPGGLFTVKIVVAQTPKAELLVVPPTQSPSSPTGLSALTLIRSQKKVLVSKGGDAVTYTVGIKNTGTLAWKRRELRVPSVSAASVRNETMNGSWLSTSVLVANAGADVAPGALEYFTFTFNAPRAAGTHVVKYALVVDDQAVPDYWVDIPVEVTSGSPEAFNVPIVQEIPETFPMQEPMLRVGILIVDGETNNEVKVSCETAWKLMGGDGALLAELPAGKPVTALYKQSRYWFDRGNGFEKTPHFLRFVPNEPNAVCTVENWDRRNRGADRPYNRYRNVLELRYNDAKTRTWLINELPMEWYLKGLGETSNVSHMEYQKALVTAARTYATYHFERGTKRGPEFFHITGYADDQVYRGYDQEANSPRIVRSVEETRGQVVTYEGRTAITPYFSRSAGRTYDWGEVWGGDVPWVKGVACPCDKEKGYNLWGHGIGMSATEALCMANRGQGWEQILHYFYTNIAILKRWK</sequence>
<name>A0A1F7TLZ4_9BACT</name>
<evidence type="ECO:0000259" key="2">
    <source>
        <dbReference type="Pfam" id="PF08486"/>
    </source>
</evidence>
<organism evidence="3 4">
    <name type="scientific">Candidatus Uhrbacteria bacterium RIFCSPHIGHO2_01_FULL_63_20</name>
    <dbReference type="NCBI Taxonomy" id="1802385"/>
    <lineage>
        <taxon>Bacteria</taxon>
        <taxon>Candidatus Uhriibacteriota</taxon>
    </lineage>
</organism>
<comment type="caution">
    <text evidence="3">The sequence shown here is derived from an EMBL/GenBank/DDBJ whole genome shotgun (WGS) entry which is preliminary data.</text>
</comment>
<evidence type="ECO:0000313" key="3">
    <source>
        <dbReference type="EMBL" id="OGL67001.1"/>
    </source>
</evidence>
<dbReference type="STRING" id="1802385.A2856_00740"/>
<protein>
    <recommendedName>
        <fullName evidence="2">Sporulation stage II protein D amidase enhancer LytB N-terminal domain-containing protein</fullName>
    </recommendedName>
</protein>
<proteinExistence type="predicted"/>
<dbReference type="Pfam" id="PF08486">
    <property type="entry name" value="SpoIID"/>
    <property type="match status" value="1"/>
</dbReference>
<dbReference type="Proteomes" id="UP000177885">
    <property type="component" value="Unassembled WGS sequence"/>
</dbReference>
<evidence type="ECO:0000313" key="4">
    <source>
        <dbReference type="Proteomes" id="UP000177885"/>
    </source>
</evidence>
<dbReference type="Gene3D" id="2.60.40.10">
    <property type="entry name" value="Immunoglobulins"/>
    <property type="match status" value="2"/>
</dbReference>
<dbReference type="EMBL" id="MGDT01000004">
    <property type="protein sequence ID" value="OGL67001.1"/>
    <property type="molecule type" value="Genomic_DNA"/>
</dbReference>
<gene>
    <name evidence="3" type="ORF">A2856_00740</name>
</gene>
<feature type="domain" description="Sporulation stage II protein D amidase enhancer LytB N-terminal" evidence="2">
    <location>
        <begin position="437"/>
        <end position="529"/>
    </location>
</feature>
<keyword evidence="1" id="KW-0732">Signal</keyword>
<evidence type="ECO:0000256" key="1">
    <source>
        <dbReference type="SAM" id="SignalP"/>
    </source>
</evidence>
<accession>A0A1F7TLZ4</accession>
<feature type="signal peptide" evidence="1">
    <location>
        <begin position="1"/>
        <end position="32"/>
    </location>
</feature>
<feature type="chain" id="PRO_5009532845" description="Sporulation stage II protein D amidase enhancer LytB N-terminal domain-containing protein" evidence="1">
    <location>
        <begin position="33"/>
        <end position="615"/>
    </location>
</feature>
<reference evidence="3 4" key="1">
    <citation type="journal article" date="2016" name="Nat. Commun.">
        <title>Thousands of microbial genomes shed light on interconnected biogeochemical processes in an aquifer system.</title>
        <authorList>
            <person name="Anantharaman K."/>
            <person name="Brown C.T."/>
            <person name="Hug L.A."/>
            <person name="Sharon I."/>
            <person name="Castelle C.J."/>
            <person name="Probst A.J."/>
            <person name="Thomas B.C."/>
            <person name="Singh A."/>
            <person name="Wilkins M.J."/>
            <person name="Karaoz U."/>
            <person name="Brodie E.L."/>
            <person name="Williams K.H."/>
            <person name="Hubbard S.S."/>
            <person name="Banfield J.F."/>
        </authorList>
    </citation>
    <scope>NUCLEOTIDE SEQUENCE [LARGE SCALE GENOMIC DNA]</scope>
</reference>
<dbReference type="InterPro" id="IPR013783">
    <property type="entry name" value="Ig-like_fold"/>
</dbReference>
<dbReference type="AlphaFoldDB" id="A0A1F7TLZ4"/>